<dbReference type="Proteomes" id="UP000054695">
    <property type="component" value="Unassembled WGS sequence"/>
</dbReference>
<dbReference type="PATRIC" id="fig|447.4.peg.2893"/>
<organism evidence="3 4">
    <name type="scientific">Legionella bozemanae</name>
    <name type="common">Fluoribacter bozemanae</name>
    <dbReference type="NCBI Taxonomy" id="447"/>
    <lineage>
        <taxon>Bacteria</taxon>
        <taxon>Pseudomonadati</taxon>
        <taxon>Pseudomonadota</taxon>
        <taxon>Gammaproteobacteria</taxon>
        <taxon>Legionellales</taxon>
        <taxon>Legionellaceae</taxon>
        <taxon>Legionella</taxon>
    </lineage>
</organism>
<proteinExistence type="predicted"/>
<evidence type="ECO:0000256" key="1">
    <source>
        <dbReference type="ARBA" id="ARBA00022857"/>
    </source>
</evidence>
<dbReference type="SUPFAM" id="SSF51735">
    <property type="entry name" value="NAD(P)-binding Rossmann-fold domains"/>
    <property type="match status" value="1"/>
</dbReference>
<dbReference type="Gene3D" id="3.90.180.10">
    <property type="entry name" value="Medium-chain alcohol dehydrogenases, catalytic domain"/>
    <property type="match status" value="1"/>
</dbReference>
<dbReference type="CDD" id="cd08272">
    <property type="entry name" value="MDR6"/>
    <property type="match status" value="1"/>
</dbReference>
<evidence type="ECO:0000259" key="2">
    <source>
        <dbReference type="SMART" id="SM00829"/>
    </source>
</evidence>
<dbReference type="EC" id="1.6.5.5" evidence="3"/>
<dbReference type="SMART" id="SM00829">
    <property type="entry name" value="PKS_ER"/>
    <property type="match status" value="1"/>
</dbReference>
<feature type="domain" description="Enoyl reductase (ER)" evidence="2">
    <location>
        <begin position="10"/>
        <end position="327"/>
    </location>
</feature>
<dbReference type="STRING" id="447.Lboz_2719"/>
<dbReference type="InterPro" id="IPR020843">
    <property type="entry name" value="ER"/>
</dbReference>
<comment type="caution">
    <text evidence="3">The sequence shown here is derived from an EMBL/GenBank/DDBJ whole genome shotgun (WGS) entry which is preliminary data.</text>
</comment>
<dbReference type="Pfam" id="PF13602">
    <property type="entry name" value="ADH_zinc_N_2"/>
    <property type="match status" value="1"/>
</dbReference>
<dbReference type="RefSeq" id="WP_058460310.1">
    <property type="nucleotide sequence ID" value="NZ_CAAAIY010000002.1"/>
</dbReference>
<dbReference type="InterPro" id="IPR051603">
    <property type="entry name" value="Zinc-ADH_QOR/CCCR"/>
</dbReference>
<keyword evidence="4" id="KW-1185">Reference proteome</keyword>
<accession>A0A0W0RJ92</accession>
<dbReference type="InterPro" id="IPR013154">
    <property type="entry name" value="ADH-like_N"/>
</dbReference>
<dbReference type="AlphaFoldDB" id="A0A0W0RJ92"/>
<dbReference type="PANTHER" id="PTHR44154">
    <property type="entry name" value="QUINONE OXIDOREDUCTASE"/>
    <property type="match status" value="1"/>
</dbReference>
<protein>
    <submittedName>
        <fullName evidence="3">Quinone oxidoreductase (NADPH:quinone reductase)</fullName>
        <ecNumber evidence="3">1.6.5.5</ecNumber>
    </submittedName>
</protein>
<dbReference type="OrthoDB" id="9785812at2"/>
<dbReference type="EMBL" id="LNXU01000032">
    <property type="protein sequence ID" value="KTC71142.1"/>
    <property type="molecule type" value="Genomic_DNA"/>
</dbReference>
<dbReference type="InterPro" id="IPR011032">
    <property type="entry name" value="GroES-like_sf"/>
</dbReference>
<dbReference type="Pfam" id="PF08240">
    <property type="entry name" value="ADH_N"/>
    <property type="match status" value="1"/>
</dbReference>
<keyword evidence="3" id="KW-0560">Oxidoreductase</keyword>
<dbReference type="PANTHER" id="PTHR44154:SF1">
    <property type="entry name" value="QUINONE OXIDOREDUCTASE"/>
    <property type="match status" value="1"/>
</dbReference>
<evidence type="ECO:0000313" key="3">
    <source>
        <dbReference type="EMBL" id="KTC71142.1"/>
    </source>
</evidence>
<reference evidence="3 4" key="1">
    <citation type="submission" date="2015-11" db="EMBL/GenBank/DDBJ databases">
        <title>Genomic analysis of 38 Legionella species identifies large and diverse effector repertoires.</title>
        <authorList>
            <person name="Burstein D."/>
            <person name="Amaro F."/>
            <person name="Zusman T."/>
            <person name="Lifshitz Z."/>
            <person name="Cohen O."/>
            <person name="Gilbert J.A."/>
            <person name="Pupko T."/>
            <person name="Shuman H.A."/>
            <person name="Segal G."/>
        </authorList>
    </citation>
    <scope>NUCLEOTIDE SEQUENCE [LARGE SCALE GENOMIC DNA]</scope>
    <source>
        <strain evidence="3 4">WIGA</strain>
    </source>
</reference>
<dbReference type="InterPro" id="IPR036291">
    <property type="entry name" value="NAD(P)-bd_dom_sf"/>
</dbReference>
<sequence>MKAQAISSFGDSSVFETIELPKPKIKPGYVLIRVIATSVNPVDCKVRSGKYGQVSPQFPAVLHGDVAGIVEEVGEGVVEFTAGDEVYGCAGGFLNESGALAEFMLADARLIAKKPKKLSMVEAAALPLVSITAWEALFEKIKIKSGQKVLIHAGTGGVGHIAIQLAKWAGADVYTTVSSLDKAEIAKSLGAKEAINYRIDSVHDYVSRFTNGAGFDVVFDTIGGENLDKSLTAVAMYGNVISIQAASQHDLSPLHSKSASLHAVFMLLPLLHNVQRERHGKILKEIASMVEDGHLNPLIDPHLFYFENIEKAHALLESGKAVGKIVVQAY</sequence>
<evidence type="ECO:0000313" key="4">
    <source>
        <dbReference type="Proteomes" id="UP000054695"/>
    </source>
</evidence>
<dbReference type="GO" id="GO:0003960">
    <property type="term" value="F:quinone reductase (NADPH) activity"/>
    <property type="evidence" value="ECO:0007669"/>
    <property type="project" value="UniProtKB-EC"/>
</dbReference>
<keyword evidence="1" id="KW-0521">NADP</keyword>
<dbReference type="SUPFAM" id="SSF50129">
    <property type="entry name" value="GroES-like"/>
    <property type="match status" value="1"/>
</dbReference>
<gene>
    <name evidence="3" type="primary">qor_2</name>
    <name evidence="3" type="ORF">Lboz_2719</name>
</gene>
<dbReference type="Gene3D" id="3.40.50.720">
    <property type="entry name" value="NAD(P)-binding Rossmann-like Domain"/>
    <property type="match status" value="1"/>
</dbReference>
<name>A0A0W0RJ92_LEGBO</name>